<feature type="transmembrane region" description="Helical" evidence="1">
    <location>
        <begin position="75"/>
        <end position="93"/>
    </location>
</feature>
<feature type="transmembrane region" description="Helical" evidence="1">
    <location>
        <begin position="47"/>
        <end position="68"/>
    </location>
</feature>
<feature type="transmembrane region" description="Helical" evidence="1">
    <location>
        <begin position="227"/>
        <end position="251"/>
    </location>
</feature>
<gene>
    <name evidence="2" type="ORF">BRSU_1838</name>
</gene>
<name>A0A0G4K8V3_9SPIR</name>
<dbReference type="RefSeq" id="WP_048595007.1">
    <property type="nucleotide sequence ID" value="NZ_CVLB01000001.1"/>
</dbReference>
<feature type="transmembrane region" description="Helical" evidence="1">
    <location>
        <begin position="192"/>
        <end position="215"/>
    </location>
</feature>
<dbReference type="OrthoDB" id="306941at2"/>
<feature type="transmembrane region" description="Helical" evidence="1">
    <location>
        <begin position="108"/>
        <end position="132"/>
    </location>
</feature>
<feature type="transmembrane region" description="Helical" evidence="1">
    <location>
        <begin position="370"/>
        <end position="390"/>
    </location>
</feature>
<evidence type="ECO:0000313" key="2">
    <source>
        <dbReference type="EMBL" id="CRF34043.1"/>
    </source>
</evidence>
<keyword evidence="1" id="KW-1133">Transmembrane helix</keyword>
<feature type="transmembrane region" description="Helical" evidence="1">
    <location>
        <begin position="326"/>
        <end position="344"/>
    </location>
</feature>
<keyword evidence="1" id="KW-0472">Membrane</keyword>
<feature type="transmembrane region" description="Helical" evidence="1">
    <location>
        <begin position="153"/>
        <end position="186"/>
    </location>
</feature>
<organism evidence="2 3">
    <name type="scientific">Brachyspira suanatina</name>
    <dbReference type="NCBI Taxonomy" id="381802"/>
    <lineage>
        <taxon>Bacteria</taxon>
        <taxon>Pseudomonadati</taxon>
        <taxon>Spirochaetota</taxon>
        <taxon>Spirochaetia</taxon>
        <taxon>Brachyspirales</taxon>
        <taxon>Brachyspiraceae</taxon>
        <taxon>Brachyspira</taxon>
    </lineage>
</organism>
<evidence type="ECO:0000313" key="3">
    <source>
        <dbReference type="Proteomes" id="UP000043763"/>
    </source>
</evidence>
<keyword evidence="3" id="KW-1185">Reference proteome</keyword>
<proteinExistence type="predicted"/>
<feature type="transmembrane region" description="Helical" evidence="1">
    <location>
        <begin position="263"/>
        <end position="280"/>
    </location>
</feature>
<dbReference type="AlphaFoldDB" id="A0A0G4K8V3"/>
<feature type="transmembrane region" description="Helical" evidence="1">
    <location>
        <begin position="16"/>
        <end position="35"/>
    </location>
</feature>
<reference evidence="3" key="1">
    <citation type="submission" date="2015-04" db="EMBL/GenBank/DDBJ databases">
        <authorList>
            <person name="Mushtaq Mamoona"/>
        </authorList>
    </citation>
    <scope>NUCLEOTIDE SEQUENCE [LARGE SCALE GENOMIC DNA]</scope>
    <source>
        <strain evidence="3">AN4859/03</strain>
    </source>
</reference>
<feature type="transmembrane region" description="Helical" evidence="1">
    <location>
        <begin position="292"/>
        <end position="314"/>
    </location>
</feature>
<keyword evidence="1" id="KW-0812">Transmembrane</keyword>
<protein>
    <submittedName>
        <fullName evidence="2">Uncharacterized protein</fullName>
    </submittedName>
</protein>
<accession>A0A0G4K8V3</accession>
<dbReference type="Proteomes" id="UP000043763">
    <property type="component" value="Unassembled WGS sequence"/>
</dbReference>
<dbReference type="EMBL" id="CVLB01000001">
    <property type="protein sequence ID" value="CRF34043.1"/>
    <property type="molecule type" value="Genomic_DNA"/>
</dbReference>
<sequence>MNNLIKELKIQSQKNIIILALISILPFTIYFLFFASNINSDYRITDITSYFFAFKIFYLFCFSLIFNLDNKKNTFITFLIFFFIGILSVLIPSSEFTFKDIIDIDKKVIFFVHTILNKNLFLDIIFFIMFALSFNNYKNYKDINQAFTFSANIMIINSIIPAIISLMFMMIFALVINLFKGIIINILPDTTIIFYVFILAVFYIFAFTPFIIYFLYKKDVKNISIYFSRIIMYISLYNIFKYLFSIIIPIIPYSSPYNIRINFIIYNVALAIGAVNLFFVRMDYKSSIFTKLVYILFPVIAFIFNIIILTSTIYRIKEYGISPNKLTLIFTNIIMLIHFILIIFDNIKSLKKLSSIKNIKDIILTNNRSYYVYVYGIVAFIVCFIMPLFYNAF</sequence>
<evidence type="ECO:0000256" key="1">
    <source>
        <dbReference type="SAM" id="Phobius"/>
    </source>
</evidence>